<protein>
    <submittedName>
        <fullName evidence="3">Methyltransferase domain-containing protein</fullName>
    </submittedName>
</protein>
<reference evidence="3 4" key="1">
    <citation type="submission" date="2016-06" db="EMBL/GenBank/DDBJ databases">
        <authorList>
            <person name="Kjaerup R.B."/>
            <person name="Dalgaard T.S."/>
            <person name="Juul-Madsen H.R."/>
        </authorList>
    </citation>
    <scope>NUCLEOTIDE SEQUENCE [LARGE SCALE GENOMIC DNA]</scope>
    <source>
        <strain evidence="3 4">DSM 43818</strain>
    </source>
</reference>
<dbReference type="Pfam" id="PF08241">
    <property type="entry name" value="Methyltransf_11"/>
    <property type="match status" value="1"/>
</dbReference>
<dbReference type="RefSeq" id="WP_091087865.1">
    <property type="nucleotide sequence ID" value="NZ_FMHT01000003.1"/>
</dbReference>
<dbReference type="STRING" id="145857.GA0070616_4970"/>
<evidence type="ECO:0000259" key="2">
    <source>
        <dbReference type="Pfam" id="PF08241"/>
    </source>
</evidence>
<dbReference type="CDD" id="cd02440">
    <property type="entry name" value="AdoMet_MTases"/>
    <property type="match status" value="1"/>
</dbReference>
<proteinExistence type="predicted"/>
<dbReference type="OrthoDB" id="9810615at2"/>
<feature type="domain" description="Methyltransferase type 11" evidence="2">
    <location>
        <begin position="44"/>
        <end position="139"/>
    </location>
</feature>
<dbReference type="InterPro" id="IPR029063">
    <property type="entry name" value="SAM-dependent_MTases_sf"/>
</dbReference>
<gene>
    <name evidence="3" type="ORF">GA0070616_4970</name>
</gene>
<keyword evidence="3" id="KW-0489">Methyltransferase</keyword>
<dbReference type="InterPro" id="IPR013216">
    <property type="entry name" value="Methyltransf_11"/>
</dbReference>
<evidence type="ECO:0000313" key="4">
    <source>
        <dbReference type="Proteomes" id="UP000199699"/>
    </source>
</evidence>
<dbReference type="Proteomes" id="UP000199699">
    <property type="component" value="Unassembled WGS sequence"/>
</dbReference>
<evidence type="ECO:0000256" key="1">
    <source>
        <dbReference type="SAM" id="MobiDB-lite"/>
    </source>
</evidence>
<dbReference type="Gene3D" id="3.40.50.150">
    <property type="entry name" value="Vaccinia Virus protein VP39"/>
    <property type="match status" value="1"/>
</dbReference>
<keyword evidence="4" id="KW-1185">Reference proteome</keyword>
<accession>A0A1C6SYQ4</accession>
<dbReference type="SUPFAM" id="SSF53335">
    <property type="entry name" value="S-adenosyl-L-methionine-dependent methyltransferases"/>
    <property type="match status" value="1"/>
</dbReference>
<name>A0A1C6SYQ4_9ACTN</name>
<feature type="region of interest" description="Disordered" evidence="1">
    <location>
        <begin position="209"/>
        <end position="236"/>
    </location>
</feature>
<dbReference type="GO" id="GO:0032259">
    <property type="term" value="P:methylation"/>
    <property type="evidence" value="ECO:0007669"/>
    <property type="project" value="UniProtKB-KW"/>
</dbReference>
<keyword evidence="3" id="KW-0808">Transferase</keyword>
<dbReference type="GO" id="GO:0008757">
    <property type="term" value="F:S-adenosylmethionine-dependent methyltransferase activity"/>
    <property type="evidence" value="ECO:0007669"/>
    <property type="project" value="InterPro"/>
</dbReference>
<dbReference type="AlphaFoldDB" id="A0A1C6SYQ4"/>
<sequence length="236" mass="26078">MSTWLDEWNRGQDVYVCDRHRDRHYRAMADTMVGLLDGRRGRVLDYGPGEALFADRVAGACDEVVLCEAAGSIRTRLADRFADHPRITVIGPAELAALPPGSVDLMVVHSVVQYLNPDELHSLLTTAHRLLADDGRLVVSDIIPPGAGVVADTVDLLRFAAREGFLRDTLGHLARVAVSPYARTRRRHGLLRLDEPEMRARAARAGLTGRRLRPNLGNSRSRWTFSAGRSEAAGRR</sequence>
<evidence type="ECO:0000313" key="3">
    <source>
        <dbReference type="EMBL" id="SCL34442.1"/>
    </source>
</evidence>
<organism evidence="3 4">
    <name type="scientific">Micromonospora nigra</name>
    <dbReference type="NCBI Taxonomy" id="145857"/>
    <lineage>
        <taxon>Bacteria</taxon>
        <taxon>Bacillati</taxon>
        <taxon>Actinomycetota</taxon>
        <taxon>Actinomycetes</taxon>
        <taxon>Micromonosporales</taxon>
        <taxon>Micromonosporaceae</taxon>
        <taxon>Micromonospora</taxon>
    </lineage>
</organism>
<dbReference type="EMBL" id="FMHT01000003">
    <property type="protein sequence ID" value="SCL34442.1"/>
    <property type="molecule type" value="Genomic_DNA"/>
</dbReference>